<dbReference type="EMBL" id="CP069103">
    <property type="protein sequence ID" value="QSS51263.1"/>
    <property type="molecule type" value="Genomic_DNA"/>
</dbReference>
<proteinExistence type="predicted"/>
<protein>
    <submittedName>
        <fullName evidence="1">Uncharacterized protein</fullName>
    </submittedName>
</protein>
<organism evidence="1 2">
    <name type="scientific">Ajellomyces capsulatus (strain H88)</name>
    <name type="common">Darling's disease fungus</name>
    <name type="synonym">Histoplasma capsulatum</name>
    <dbReference type="NCBI Taxonomy" id="544711"/>
    <lineage>
        <taxon>Eukaryota</taxon>
        <taxon>Fungi</taxon>
        <taxon>Dikarya</taxon>
        <taxon>Ascomycota</taxon>
        <taxon>Pezizomycotina</taxon>
        <taxon>Eurotiomycetes</taxon>
        <taxon>Eurotiomycetidae</taxon>
        <taxon>Onygenales</taxon>
        <taxon>Ajellomycetaceae</taxon>
        <taxon>Histoplasma</taxon>
    </lineage>
</organism>
<sequence length="126" mass="14285">MFFPLSSLSSLWVSSLPLHEGNKVTQARSISCEQWSGNDGTDGNLLLSSSSSSSSTFPVMWGAKKKKIPLINYLVPANMPPYLPFQRLAFVRMYVWTLYCTCPTYTHTHTTALLSNVARRKDHRWK</sequence>
<dbReference type="Proteomes" id="UP000663419">
    <property type="component" value="Chromosome 2"/>
</dbReference>
<reference evidence="1" key="1">
    <citation type="submission" date="2021-01" db="EMBL/GenBank/DDBJ databases">
        <title>Chromosome-level genome assembly of a human fungal pathogen reveals clustering of transcriptionally co-regulated genes.</title>
        <authorList>
            <person name="Voorhies M."/>
            <person name="Cohen S."/>
            <person name="Shea T.P."/>
            <person name="Petrus S."/>
            <person name="Munoz J.F."/>
            <person name="Poplawski S."/>
            <person name="Goldman W.E."/>
            <person name="Michael T."/>
            <person name="Cuomo C.A."/>
            <person name="Sil A."/>
            <person name="Beyhan S."/>
        </authorList>
    </citation>
    <scope>NUCLEOTIDE SEQUENCE</scope>
    <source>
        <strain evidence="1">H88</strain>
    </source>
</reference>
<dbReference type="AlphaFoldDB" id="A0A8A1LF26"/>
<accession>A0A8A1LF26</accession>
<gene>
    <name evidence="1" type="ORF">I7I53_06538</name>
</gene>
<name>A0A8A1LF26_AJEC8</name>
<dbReference type="VEuPathDB" id="FungiDB:I7I53_06538"/>
<evidence type="ECO:0000313" key="2">
    <source>
        <dbReference type="Proteomes" id="UP000663419"/>
    </source>
</evidence>
<evidence type="ECO:0000313" key="1">
    <source>
        <dbReference type="EMBL" id="QSS51263.1"/>
    </source>
</evidence>